<comment type="caution">
    <text evidence="2">The sequence shown here is derived from an EMBL/GenBank/DDBJ whole genome shotgun (WGS) entry which is preliminary data.</text>
</comment>
<gene>
    <name evidence="2" type="ORF">EYF80_031593</name>
</gene>
<sequence>MWTGSQVDRQVGSLVDRQVGSLVDRQSGGQKVDRQSGSGEPWRDYLEKKERHVNHPPRCRLDRPAPKKKGDDRGTRGDKTVAPDGSLHQKQRRQ</sequence>
<proteinExistence type="predicted"/>
<feature type="region of interest" description="Disordered" evidence="1">
    <location>
        <begin position="1"/>
        <end position="94"/>
    </location>
</feature>
<reference evidence="2 3" key="1">
    <citation type="submission" date="2019-03" db="EMBL/GenBank/DDBJ databases">
        <title>First draft genome of Liparis tanakae, snailfish: a comprehensive survey of snailfish specific genes.</title>
        <authorList>
            <person name="Kim W."/>
            <person name="Song I."/>
            <person name="Jeong J.-H."/>
            <person name="Kim D."/>
            <person name="Kim S."/>
            <person name="Ryu S."/>
            <person name="Song J.Y."/>
            <person name="Lee S.K."/>
        </authorList>
    </citation>
    <scope>NUCLEOTIDE SEQUENCE [LARGE SCALE GENOMIC DNA]</scope>
    <source>
        <tissue evidence="2">Muscle</tissue>
    </source>
</reference>
<feature type="compositionally biased region" description="Basic and acidic residues" evidence="1">
    <location>
        <begin position="41"/>
        <end position="50"/>
    </location>
</feature>
<keyword evidence="3" id="KW-1185">Reference proteome</keyword>
<evidence type="ECO:0000256" key="1">
    <source>
        <dbReference type="SAM" id="MobiDB-lite"/>
    </source>
</evidence>
<dbReference type="AlphaFoldDB" id="A0A4Z2GY15"/>
<organism evidence="2 3">
    <name type="scientific">Liparis tanakae</name>
    <name type="common">Tanaka's snailfish</name>
    <dbReference type="NCBI Taxonomy" id="230148"/>
    <lineage>
        <taxon>Eukaryota</taxon>
        <taxon>Metazoa</taxon>
        <taxon>Chordata</taxon>
        <taxon>Craniata</taxon>
        <taxon>Vertebrata</taxon>
        <taxon>Euteleostomi</taxon>
        <taxon>Actinopterygii</taxon>
        <taxon>Neopterygii</taxon>
        <taxon>Teleostei</taxon>
        <taxon>Neoteleostei</taxon>
        <taxon>Acanthomorphata</taxon>
        <taxon>Eupercaria</taxon>
        <taxon>Perciformes</taxon>
        <taxon>Cottioidei</taxon>
        <taxon>Cottales</taxon>
        <taxon>Liparidae</taxon>
        <taxon>Liparis</taxon>
    </lineage>
</organism>
<dbReference type="Proteomes" id="UP000314294">
    <property type="component" value="Unassembled WGS sequence"/>
</dbReference>
<name>A0A4Z2GY15_9TELE</name>
<evidence type="ECO:0000313" key="2">
    <source>
        <dbReference type="EMBL" id="TNN58160.1"/>
    </source>
</evidence>
<protein>
    <submittedName>
        <fullName evidence="2">Uncharacterized protein</fullName>
    </submittedName>
</protein>
<feature type="compositionally biased region" description="Basic and acidic residues" evidence="1">
    <location>
        <begin position="59"/>
        <end position="81"/>
    </location>
</feature>
<evidence type="ECO:0000313" key="3">
    <source>
        <dbReference type="Proteomes" id="UP000314294"/>
    </source>
</evidence>
<dbReference type="EMBL" id="SRLO01000387">
    <property type="protein sequence ID" value="TNN58160.1"/>
    <property type="molecule type" value="Genomic_DNA"/>
</dbReference>
<accession>A0A4Z2GY15</accession>